<accession>A0A4S4BGB4</accession>
<dbReference type="InterPro" id="IPR016181">
    <property type="entry name" value="Acyl_CoA_acyltransferase"/>
</dbReference>
<sequence length="189" mass="21366">MTSSATFRTVTDTNNELWPAALELYHEAFPDVKGRKPDRIIAGMFGEGQGLLHALTDGESGEVQAIAFTGVLSGAKVILIDYLAVRASLRGRGLGRRLVREIEGEARRRSLDGLLIEVEAEATPDNLARIRFWERCGFRPTEYVHSYIWVPEPYRAMTLSFDSDNPLPADGKKLFKWITGFHERAFRRR</sequence>
<feature type="domain" description="N-acetyltransferase" evidence="3">
    <location>
        <begin position="5"/>
        <end position="160"/>
    </location>
</feature>
<keyword evidence="1 4" id="KW-0808">Transferase</keyword>
<dbReference type="InterPro" id="IPR050680">
    <property type="entry name" value="YpeA/RimI_acetyltransf"/>
</dbReference>
<dbReference type="RefSeq" id="WP_136373356.1">
    <property type="nucleotide sequence ID" value="NZ_SSOB01000055.1"/>
</dbReference>
<evidence type="ECO:0000256" key="2">
    <source>
        <dbReference type="ARBA" id="ARBA00023315"/>
    </source>
</evidence>
<dbReference type="PANTHER" id="PTHR43420:SF47">
    <property type="entry name" value="N-ACETYLTRANSFERASE DOMAIN-CONTAINING PROTEIN"/>
    <property type="match status" value="1"/>
</dbReference>
<dbReference type="Gene3D" id="3.40.630.30">
    <property type="match status" value="1"/>
</dbReference>
<name>A0A4S4BGB4_9BACL</name>
<evidence type="ECO:0000313" key="5">
    <source>
        <dbReference type="Proteomes" id="UP000310636"/>
    </source>
</evidence>
<dbReference type="SUPFAM" id="SSF55729">
    <property type="entry name" value="Acyl-CoA N-acyltransferases (Nat)"/>
    <property type="match status" value="1"/>
</dbReference>
<comment type="caution">
    <text evidence="4">The sequence shown here is derived from an EMBL/GenBank/DDBJ whole genome shotgun (WGS) entry which is preliminary data.</text>
</comment>
<keyword evidence="5" id="KW-1185">Reference proteome</keyword>
<reference evidence="4 5" key="1">
    <citation type="submission" date="2019-04" db="EMBL/GenBank/DDBJ databases">
        <title>Cohnella sp. nov. isolated from preserved vegetables.</title>
        <authorList>
            <person name="Lin S.-Y."/>
            <person name="Hung M.-H."/>
            <person name="Young C.-C."/>
        </authorList>
    </citation>
    <scope>NUCLEOTIDE SEQUENCE [LARGE SCALE GENOMIC DNA]</scope>
    <source>
        <strain evidence="4 5">CC-MHH1044</strain>
    </source>
</reference>
<gene>
    <name evidence="4" type="ORF">E6C55_29135</name>
</gene>
<dbReference type="InterPro" id="IPR000182">
    <property type="entry name" value="GNAT_dom"/>
</dbReference>
<dbReference type="Proteomes" id="UP000310636">
    <property type="component" value="Unassembled WGS sequence"/>
</dbReference>
<keyword evidence="2" id="KW-0012">Acyltransferase</keyword>
<dbReference type="Pfam" id="PF00583">
    <property type="entry name" value="Acetyltransf_1"/>
    <property type="match status" value="1"/>
</dbReference>
<proteinExistence type="predicted"/>
<dbReference type="GO" id="GO:0016747">
    <property type="term" value="F:acyltransferase activity, transferring groups other than amino-acyl groups"/>
    <property type="evidence" value="ECO:0007669"/>
    <property type="project" value="InterPro"/>
</dbReference>
<dbReference type="PANTHER" id="PTHR43420">
    <property type="entry name" value="ACETYLTRANSFERASE"/>
    <property type="match status" value="1"/>
</dbReference>
<dbReference type="EMBL" id="SSOB01000055">
    <property type="protein sequence ID" value="THF73455.1"/>
    <property type="molecule type" value="Genomic_DNA"/>
</dbReference>
<dbReference type="AlphaFoldDB" id="A0A4S4BGB4"/>
<evidence type="ECO:0000259" key="3">
    <source>
        <dbReference type="PROSITE" id="PS51186"/>
    </source>
</evidence>
<evidence type="ECO:0000313" key="4">
    <source>
        <dbReference type="EMBL" id="THF73455.1"/>
    </source>
</evidence>
<dbReference type="OrthoDB" id="2830399at2"/>
<protein>
    <submittedName>
        <fullName evidence="4">GNAT family N-acetyltransferase</fullName>
    </submittedName>
</protein>
<organism evidence="4 5">
    <name type="scientific">Cohnella fermenti</name>
    <dbReference type="NCBI Taxonomy" id="2565925"/>
    <lineage>
        <taxon>Bacteria</taxon>
        <taxon>Bacillati</taxon>
        <taxon>Bacillota</taxon>
        <taxon>Bacilli</taxon>
        <taxon>Bacillales</taxon>
        <taxon>Paenibacillaceae</taxon>
        <taxon>Cohnella</taxon>
    </lineage>
</organism>
<evidence type="ECO:0000256" key="1">
    <source>
        <dbReference type="ARBA" id="ARBA00022679"/>
    </source>
</evidence>
<dbReference type="PROSITE" id="PS51186">
    <property type="entry name" value="GNAT"/>
    <property type="match status" value="1"/>
</dbReference>